<feature type="chain" id="PRO_5019194263" description="DUF2268 domain-containing protein" evidence="1">
    <location>
        <begin position="31"/>
        <end position="313"/>
    </location>
</feature>
<name>A0A433RXJ5_9BACL</name>
<dbReference type="InterPro" id="IPR018728">
    <property type="entry name" value="DUF2268"/>
</dbReference>
<organism evidence="3 4">
    <name type="scientific">Candidatus Kurthia intestinigallinarum</name>
    <dbReference type="NCBI Taxonomy" id="1562256"/>
    <lineage>
        <taxon>Bacteria</taxon>
        <taxon>Bacillati</taxon>
        <taxon>Bacillota</taxon>
        <taxon>Bacilli</taxon>
        <taxon>Bacillales</taxon>
        <taxon>Caryophanaceae</taxon>
        <taxon>Kurthia</taxon>
    </lineage>
</organism>
<evidence type="ECO:0000313" key="4">
    <source>
        <dbReference type="Proteomes" id="UP000288623"/>
    </source>
</evidence>
<keyword evidence="4" id="KW-1185">Reference proteome</keyword>
<protein>
    <recommendedName>
        <fullName evidence="2">DUF2268 domain-containing protein</fullName>
    </recommendedName>
</protein>
<dbReference type="EMBL" id="JTFC01000008">
    <property type="protein sequence ID" value="RUS58005.1"/>
    <property type="molecule type" value="Genomic_DNA"/>
</dbReference>
<proteinExistence type="predicted"/>
<evidence type="ECO:0000256" key="1">
    <source>
        <dbReference type="SAM" id="SignalP"/>
    </source>
</evidence>
<gene>
    <name evidence="3" type="ORF">QI30_02300</name>
</gene>
<comment type="caution">
    <text evidence="3">The sequence shown here is derived from an EMBL/GenBank/DDBJ whole genome shotgun (WGS) entry which is preliminary data.</text>
</comment>
<keyword evidence="1" id="KW-0732">Signal</keyword>
<feature type="signal peptide" evidence="1">
    <location>
        <begin position="1"/>
        <end position="30"/>
    </location>
</feature>
<accession>A0A433RXJ5</accession>
<evidence type="ECO:0000313" key="3">
    <source>
        <dbReference type="EMBL" id="RUS58005.1"/>
    </source>
</evidence>
<evidence type="ECO:0000259" key="2">
    <source>
        <dbReference type="Pfam" id="PF10026"/>
    </source>
</evidence>
<dbReference type="Proteomes" id="UP000288623">
    <property type="component" value="Unassembled WGS sequence"/>
</dbReference>
<sequence length="313" mass="35477">MHSKGGKQLKSGILFLVICVLALLSSCQQAAPTEDIYSFEQDKQNFQIIHTAALFKNYIEQAQKNPSEASSDLYQETVIQPIYDECFKKGEYIYMADATLYDAPTRLTELKIINDFLATNQTQINEEIQEALEKSAALLPTEKGVTVCIFPSIDTNASPYTVGAGKIIIPYNNLFDADFLKTTIAHEYHHSMYAEKGLHYDINTVLDNLIFEGKAVMFEKMVYPTLESTPVDPTYDKNFWAEIEKDLDTINSTRSLEILRGGNELPFLYGYSEGYKMIESYLANAPSTSIEKWTSLSTQEIIDKGNYFSHYDE</sequence>
<reference evidence="3 4" key="1">
    <citation type="submission" date="2014-11" db="EMBL/GenBank/DDBJ databases">
        <title>Genome sequence and analysis of novel Kurthia sp.</title>
        <authorList>
            <person name="Lawson J.N."/>
            <person name="Gonzalez J.E."/>
            <person name="Rinauldi L."/>
            <person name="Xuan Z."/>
            <person name="Firman A."/>
            <person name="Shaddox L."/>
            <person name="Trudeau A."/>
            <person name="Shah S."/>
            <person name="Reiman D."/>
        </authorList>
    </citation>
    <scope>NUCLEOTIDE SEQUENCE [LARGE SCALE GENOMIC DNA]</scope>
    <source>
        <strain evidence="3 4">3B1D</strain>
    </source>
</reference>
<dbReference type="PROSITE" id="PS51257">
    <property type="entry name" value="PROKAR_LIPOPROTEIN"/>
    <property type="match status" value="1"/>
</dbReference>
<dbReference type="Pfam" id="PF10026">
    <property type="entry name" value="DUF2268"/>
    <property type="match status" value="1"/>
</dbReference>
<dbReference type="AlphaFoldDB" id="A0A433RXJ5"/>
<feature type="domain" description="DUF2268" evidence="2">
    <location>
        <begin position="125"/>
        <end position="303"/>
    </location>
</feature>